<evidence type="ECO:0000256" key="1">
    <source>
        <dbReference type="ARBA" id="ARBA00009437"/>
    </source>
</evidence>
<dbReference type="PRINTS" id="PR00039">
    <property type="entry name" value="HTHLYSR"/>
</dbReference>
<dbReference type="EMBL" id="JACHOA010000001">
    <property type="protein sequence ID" value="MBB4612399.1"/>
    <property type="molecule type" value="Genomic_DNA"/>
</dbReference>
<evidence type="ECO:0000256" key="4">
    <source>
        <dbReference type="ARBA" id="ARBA00023163"/>
    </source>
</evidence>
<dbReference type="PANTHER" id="PTHR30346">
    <property type="entry name" value="TRANSCRIPTIONAL DUAL REGULATOR HCAR-RELATED"/>
    <property type="match status" value="1"/>
</dbReference>
<dbReference type="PROSITE" id="PS50931">
    <property type="entry name" value="HTH_LYSR"/>
    <property type="match status" value="1"/>
</dbReference>
<dbReference type="GO" id="GO:0003700">
    <property type="term" value="F:DNA-binding transcription factor activity"/>
    <property type="evidence" value="ECO:0007669"/>
    <property type="project" value="InterPro"/>
</dbReference>
<dbReference type="Gene3D" id="1.10.10.10">
    <property type="entry name" value="Winged helix-like DNA-binding domain superfamily/Winged helix DNA-binding domain"/>
    <property type="match status" value="1"/>
</dbReference>
<dbReference type="Gene3D" id="3.40.190.10">
    <property type="entry name" value="Periplasmic binding protein-like II"/>
    <property type="match status" value="2"/>
</dbReference>
<keyword evidence="2" id="KW-0805">Transcription regulation</keyword>
<dbReference type="InterPro" id="IPR036388">
    <property type="entry name" value="WH-like_DNA-bd_sf"/>
</dbReference>
<evidence type="ECO:0000313" key="7">
    <source>
        <dbReference type="Proteomes" id="UP000538566"/>
    </source>
</evidence>
<comment type="caution">
    <text evidence="6">The sequence shown here is derived from an EMBL/GenBank/DDBJ whole genome shotgun (WGS) entry which is preliminary data.</text>
</comment>
<keyword evidence="4" id="KW-0804">Transcription</keyword>
<dbReference type="PANTHER" id="PTHR30346:SF28">
    <property type="entry name" value="HTH-TYPE TRANSCRIPTIONAL REGULATOR CYNR"/>
    <property type="match status" value="1"/>
</dbReference>
<dbReference type="InterPro" id="IPR036390">
    <property type="entry name" value="WH_DNA-bd_sf"/>
</dbReference>
<evidence type="ECO:0000256" key="3">
    <source>
        <dbReference type="ARBA" id="ARBA00023125"/>
    </source>
</evidence>
<dbReference type="OrthoDB" id="9815174at2"/>
<dbReference type="SUPFAM" id="SSF46785">
    <property type="entry name" value="Winged helix' DNA-binding domain"/>
    <property type="match status" value="1"/>
</dbReference>
<protein>
    <submittedName>
        <fullName evidence="6">DNA-binding transcriptional LysR family regulator</fullName>
    </submittedName>
</protein>
<reference evidence="6 7" key="1">
    <citation type="submission" date="2020-08" db="EMBL/GenBank/DDBJ databases">
        <title>Genomic Encyclopedia of Type Strains, Phase IV (KMG-IV): sequencing the most valuable type-strain genomes for metagenomic binning, comparative biology and taxonomic classification.</title>
        <authorList>
            <person name="Goeker M."/>
        </authorList>
    </citation>
    <scope>NUCLEOTIDE SEQUENCE [LARGE SCALE GENOMIC DNA]</scope>
    <source>
        <strain evidence="6 7">DSM 17507</strain>
    </source>
</reference>
<feature type="domain" description="HTH lysR-type" evidence="5">
    <location>
        <begin position="5"/>
        <end position="62"/>
    </location>
</feature>
<dbReference type="GO" id="GO:0032993">
    <property type="term" value="C:protein-DNA complex"/>
    <property type="evidence" value="ECO:0007669"/>
    <property type="project" value="TreeGrafter"/>
</dbReference>
<proteinExistence type="inferred from homology"/>
<keyword evidence="7" id="KW-1185">Reference proteome</keyword>
<gene>
    <name evidence="6" type="ORF">GGR37_000645</name>
</gene>
<evidence type="ECO:0000256" key="2">
    <source>
        <dbReference type="ARBA" id="ARBA00023015"/>
    </source>
</evidence>
<dbReference type="InterPro" id="IPR000847">
    <property type="entry name" value="LysR_HTH_N"/>
</dbReference>
<dbReference type="GO" id="GO:0003677">
    <property type="term" value="F:DNA binding"/>
    <property type="evidence" value="ECO:0007669"/>
    <property type="project" value="UniProtKB-KW"/>
</dbReference>
<evidence type="ECO:0000259" key="5">
    <source>
        <dbReference type="PROSITE" id="PS50931"/>
    </source>
</evidence>
<accession>A0A7W7A8I7</accession>
<dbReference type="SUPFAM" id="SSF53850">
    <property type="entry name" value="Periplasmic binding protein-like II"/>
    <property type="match status" value="1"/>
</dbReference>
<comment type="similarity">
    <text evidence="1">Belongs to the LysR transcriptional regulatory family.</text>
</comment>
<sequence>MQTEVDIKAIRCFLALAQELSFGRAAQRMNLTQPSLSAQIRKLEEQVGQRLFERTTRAVRLSPVGHSLLEQARTFLAQADAFAANLAAWRERPDRRIVLGAPIYTFELPQHGALLSAIARELPDIALRVDNDFAHSLCEGLIRDTVDLAMVVAAPVPHERYLADMATGGVGELEMPDGLPRLTISREPIGLAIPQEHALARFDVVPAEALSGIVIAMLAPLHGRSLYRPIHDWLSASGASGFLPPEAHAFALERYCREYRIPAISIAQFRPRDHGNVVYRPVAGLSVFTELAVLRSNRKHRSVIEDRLWGIASNLKT</sequence>
<name>A0A7W7A8I7_9SPHN</name>
<dbReference type="RefSeq" id="WP_158637649.1">
    <property type="nucleotide sequence ID" value="NZ_JACHOA010000001.1"/>
</dbReference>
<dbReference type="Pfam" id="PF00126">
    <property type="entry name" value="HTH_1"/>
    <property type="match status" value="1"/>
</dbReference>
<dbReference type="Proteomes" id="UP000538566">
    <property type="component" value="Unassembled WGS sequence"/>
</dbReference>
<organism evidence="6 7">
    <name type="scientific">Novosphingobium taihuense</name>
    <dbReference type="NCBI Taxonomy" id="260085"/>
    <lineage>
        <taxon>Bacteria</taxon>
        <taxon>Pseudomonadati</taxon>
        <taxon>Pseudomonadota</taxon>
        <taxon>Alphaproteobacteria</taxon>
        <taxon>Sphingomonadales</taxon>
        <taxon>Sphingomonadaceae</taxon>
        <taxon>Novosphingobium</taxon>
    </lineage>
</organism>
<keyword evidence="3 6" id="KW-0238">DNA-binding</keyword>
<dbReference type="AlphaFoldDB" id="A0A7W7A8I7"/>
<evidence type="ECO:0000313" key="6">
    <source>
        <dbReference type="EMBL" id="MBB4612399.1"/>
    </source>
</evidence>
<dbReference type="FunFam" id="1.10.10.10:FF:000001">
    <property type="entry name" value="LysR family transcriptional regulator"/>
    <property type="match status" value="1"/>
</dbReference>